<sequence length="216" mass="23593">MLVNRPVTDATDAVIQCCKHPIRATLGPTFTDRLTNVSPAHDAPLADGRWRQRSVLSRLLPLARLLERGAVMGKGNTSSGASGRRRCWGGRARVPGGLQWALWGGRRARMWVSLGNAETLEDDLSEGGDNSSQHQTGMEWTVARFHAIADMFIARDVEQDEPTTDGPQVKRAAYAVQGQLILASKGAGKTMEPPFLPAVRTRLACLRLQMRLAQGQ</sequence>
<dbReference type="RefSeq" id="XP_060387290.1">
    <property type="nucleotide sequence ID" value="XM_060517756.1"/>
</dbReference>
<protein>
    <submittedName>
        <fullName evidence="1">Uncharacterized protein</fullName>
    </submittedName>
</protein>
<dbReference type="GeneID" id="85401994"/>
<dbReference type="Proteomes" id="UP001227543">
    <property type="component" value="Unassembled WGS sequence"/>
</dbReference>
<comment type="caution">
    <text evidence="1">The sequence shown here is derived from an EMBL/GenBank/DDBJ whole genome shotgun (WGS) entry which is preliminary data.</text>
</comment>
<reference evidence="1 2" key="1">
    <citation type="submission" date="2016-10" db="EMBL/GenBank/DDBJ databases">
        <title>The genome sequence of Colletotrichum fioriniae PJ7.</title>
        <authorList>
            <person name="Baroncelli R."/>
        </authorList>
    </citation>
    <scope>NUCLEOTIDE SEQUENCE [LARGE SCALE GENOMIC DNA]</scope>
    <source>
        <strain evidence="1 2">Tom-12</strain>
    </source>
</reference>
<gene>
    <name evidence="1" type="ORF">CTAM01_01715</name>
</gene>
<evidence type="ECO:0000313" key="2">
    <source>
        <dbReference type="Proteomes" id="UP001227543"/>
    </source>
</evidence>
<organism evidence="1 2">
    <name type="scientific">Colletotrichum tamarilloi</name>
    <dbReference type="NCBI Taxonomy" id="1209934"/>
    <lineage>
        <taxon>Eukaryota</taxon>
        <taxon>Fungi</taxon>
        <taxon>Dikarya</taxon>
        <taxon>Ascomycota</taxon>
        <taxon>Pezizomycotina</taxon>
        <taxon>Sordariomycetes</taxon>
        <taxon>Hypocreomycetidae</taxon>
        <taxon>Glomerellales</taxon>
        <taxon>Glomerellaceae</taxon>
        <taxon>Colletotrichum</taxon>
        <taxon>Colletotrichum acutatum species complex</taxon>
    </lineage>
</organism>
<accession>A0ABQ9RPD0</accession>
<proteinExistence type="predicted"/>
<dbReference type="EMBL" id="MLFU01000004">
    <property type="protein sequence ID" value="KAK1509592.1"/>
    <property type="molecule type" value="Genomic_DNA"/>
</dbReference>
<name>A0ABQ9RPD0_9PEZI</name>
<keyword evidence="2" id="KW-1185">Reference proteome</keyword>
<evidence type="ECO:0000313" key="1">
    <source>
        <dbReference type="EMBL" id="KAK1509592.1"/>
    </source>
</evidence>